<evidence type="ECO:0000313" key="2">
    <source>
        <dbReference type="Proteomes" id="UP000236724"/>
    </source>
</evidence>
<sequence>MKTLSHLYEENYTAWAHQNAVLLKTGQFSKLDIQHLLEELEEMGRAERNELENRLIILLAHLLKWQFQYAQLSERWQEFKGDSWKATIIEQRLRLNRRLRKSPGLKSRLPDVITEAYQDAVELASDETGLPTATFPEQCPYTQEQILNKVFFPHTE</sequence>
<dbReference type="EMBL" id="FMSV02000530">
    <property type="protein sequence ID" value="SEH07419.1"/>
    <property type="molecule type" value="Genomic_DNA"/>
</dbReference>
<dbReference type="PANTHER" id="PTHR34235">
    <property type="entry name" value="SLR1203 PROTEIN-RELATED"/>
    <property type="match status" value="1"/>
</dbReference>
<accession>A0A1H6FDM1</accession>
<organism evidence="1 2">
    <name type="scientific">Candidatus Venteria ishoeyi</name>
    <dbReference type="NCBI Taxonomy" id="1899563"/>
    <lineage>
        <taxon>Bacteria</taxon>
        <taxon>Pseudomonadati</taxon>
        <taxon>Pseudomonadota</taxon>
        <taxon>Gammaproteobacteria</taxon>
        <taxon>Thiotrichales</taxon>
        <taxon>Thiotrichaceae</taxon>
        <taxon>Venteria</taxon>
    </lineage>
</organism>
<dbReference type="RefSeq" id="WP_103921071.1">
    <property type="nucleotide sequence ID" value="NZ_FMSV02000530.1"/>
</dbReference>
<dbReference type="Proteomes" id="UP000236724">
    <property type="component" value="Unassembled WGS sequence"/>
</dbReference>
<protein>
    <recommendedName>
        <fullName evidence="3">DUF29 domain-containing protein</fullName>
    </recommendedName>
</protein>
<name>A0A1H6FDM1_9GAMM</name>
<proteinExistence type="predicted"/>
<dbReference type="AlphaFoldDB" id="A0A1H6FDM1"/>
<dbReference type="Pfam" id="PF01724">
    <property type="entry name" value="DUF29"/>
    <property type="match status" value="1"/>
</dbReference>
<gene>
    <name evidence="1" type="ORF">MBHS_03294</name>
</gene>
<dbReference type="OrthoDB" id="5766125at2"/>
<dbReference type="InterPro" id="IPR002636">
    <property type="entry name" value="DUF29"/>
</dbReference>
<reference evidence="1 2" key="1">
    <citation type="submission" date="2016-10" db="EMBL/GenBank/DDBJ databases">
        <authorList>
            <person name="de Groot N.N."/>
        </authorList>
    </citation>
    <scope>NUCLEOTIDE SEQUENCE [LARGE SCALE GENOMIC DNA]</scope>
    <source>
        <strain evidence="1">MBHS1</strain>
    </source>
</reference>
<dbReference type="PANTHER" id="PTHR34235:SF4">
    <property type="entry name" value="SLR0291 PROTEIN"/>
    <property type="match status" value="1"/>
</dbReference>
<evidence type="ECO:0008006" key="3">
    <source>
        <dbReference type="Google" id="ProtNLM"/>
    </source>
</evidence>
<dbReference type="Gene3D" id="1.20.1220.20">
    <property type="entry name" value="Uncharcterised protein PF01724"/>
    <property type="match status" value="1"/>
</dbReference>
<keyword evidence="2" id="KW-1185">Reference proteome</keyword>
<evidence type="ECO:0000313" key="1">
    <source>
        <dbReference type="EMBL" id="SEH07419.1"/>
    </source>
</evidence>